<dbReference type="OrthoDB" id="1422235at2"/>
<dbReference type="RefSeq" id="WP_143043552.1">
    <property type="nucleotide sequence ID" value="NZ_FNDJ01000001.1"/>
</dbReference>
<dbReference type="AlphaFoldDB" id="A0A1G7ZHI3"/>
<reference evidence="1 2" key="1">
    <citation type="submission" date="2016-10" db="EMBL/GenBank/DDBJ databases">
        <authorList>
            <person name="de Groot N.N."/>
        </authorList>
    </citation>
    <scope>NUCLEOTIDE SEQUENCE [LARGE SCALE GENOMIC DNA]</scope>
    <source>
        <strain evidence="1 2">CGMCC 4.6533</strain>
    </source>
</reference>
<organism evidence="1 2">
    <name type="scientific">Nonomuraea jiangxiensis</name>
    <dbReference type="NCBI Taxonomy" id="633440"/>
    <lineage>
        <taxon>Bacteria</taxon>
        <taxon>Bacillati</taxon>
        <taxon>Actinomycetota</taxon>
        <taxon>Actinomycetes</taxon>
        <taxon>Streptosporangiales</taxon>
        <taxon>Streptosporangiaceae</taxon>
        <taxon>Nonomuraea</taxon>
    </lineage>
</organism>
<accession>A0A1G7ZHI3</accession>
<dbReference type="Gene3D" id="3.40.50.1820">
    <property type="entry name" value="alpha/beta hydrolase"/>
    <property type="match status" value="1"/>
</dbReference>
<dbReference type="SUPFAM" id="SSF53474">
    <property type="entry name" value="alpha/beta-Hydrolases"/>
    <property type="match status" value="1"/>
</dbReference>
<dbReference type="Proteomes" id="UP000199202">
    <property type="component" value="Unassembled WGS sequence"/>
</dbReference>
<evidence type="ECO:0000313" key="2">
    <source>
        <dbReference type="Proteomes" id="UP000199202"/>
    </source>
</evidence>
<protein>
    <recommendedName>
        <fullName evidence="3">Esterase PHB depolymerase</fullName>
    </recommendedName>
</protein>
<name>A0A1G7ZHI3_9ACTN</name>
<dbReference type="EMBL" id="FNDJ01000001">
    <property type="protein sequence ID" value="SDH08006.1"/>
    <property type="molecule type" value="Genomic_DNA"/>
</dbReference>
<keyword evidence="2" id="KW-1185">Reference proteome</keyword>
<sequence length="408" mass="44742">MRGMEGGWGIGGMVGGFDGALTGGTVAAGDGTDASGGYGGKAAPRPVAPVNQESAAKFGPEYKTLPPAVVGVDIEPLIGMNTTEDIEARRAFLAGYVWKGAGRPTTLPAVEQGVAAPEELKDITGVRRIDLLTVRLRYQVTAKVYDLLPRKPWNHRLALYHNGHGEPPESMIRTAQALLDRGYRVMAYAMPFHHWNAQGIEDPDHPGTMLPPPSHRELASWERPEFSTLTFFLEPLTVTLNYAEQTYRPRSVEMIGLSGGGWTTTVYSALDPRVTRSYPVAGSLPFFLRAASPKPGPTIGDFEQTKESFPGFYAASSDDFLDMYVMASIGENRGQLQILNRFDKCCFNGVSHRVYQTPVRDRVRLMAGGRPERGRWDLLEDATHDDHTISPYALSVILWDLDTGDITT</sequence>
<gene>
    <name evidence="1" type="ORF">SAMN05421869_101413</name>
</gene>
<evidence type="ECO:0000313" key="1">
    <source>
        <dbReference type="EMBL" id="SDH08006.1"/>
    </source>
</evidence>
<proteinExistence type="predicted"/>
<dbReference type="InterPro" id="IPR029058">
    <property type="entry name" value="AB_hydrolase_fold"/>
</dbReference>
<evidence type="ECO:0008006" key="3">
    <source>
        <dbReference type="Google" id="ProtNLM"/>
    </source>
</evidence>